<reference evidence="2" key="1">
    <citation type="submission" date="2022-07" db="EMBL/GenBank/DDBJ databases">
        <title>Gramela sediminis sp. nov., isolated from deep-sea sediment of the Indian Ocean.</title>
        <authorList>
            <person name="Shi H."/>
        </authorList>
    </citation>
    <scope>NUCLEOTIDE SEQUENCE</scope>
    <source>
        <strain evidence="2">GC03-9</strain>
    </source>
</reference>
<feature type="signal peptide" evidence="1">
    <location>
        <begin position="1"/>
        <end position="21"/>
    </location>
</feature>
<proteinExistence type="predicted"/>
<dbReference type="Proteomes" id="UP001155280">
    <property type="component" value="Unassembled WGS sequence"/>
</dbReference>
<protein>
    <submittedName>
        <fullName evidence="2">DUF2490 domain-containing protein</fullName>
    </submittedName>
</protein>
<dbReference type="RefSeq" id="WP_241549447.1">
    <property type="nucleotide sequence ID" value="NZ_JANCNS010000001.1"/>
</dbReference>
<keyword evidence="3" id="KW-1185">Reference proteome</keyword>
<dbReference type="Pfam" id="PF10677">
    <property type="entry name" value="DUF2490"/>
    <property type="match status" value="1"/>
</dbReference>
<sequence length="231" mass="26905">MKKAIILAGFLSLFISNTAQSQIDEDQTGAWYMYFWNTSFGESQWGLQGDAQYRNWNLGGDLEQLLLRGGLTYSPKNANIKFTLGYANITTGEFGDGNETVSENRIYQEALLPHKLTDRFYLTHRFRYEQRWVEDQDFRTRYRYNLFLNVPFNQKNLGKGAVYLALYNEIFINGEREIGDGREVELFDRNRFYSALGYAIKDNLKVQAGYMTQTTDAWTKGQIQLSLHHSF</sequence>
<dbReference type="AlphaFoldDB" id="A0A9X2KVF8"/>
<feature type="chain" id="PRO_5040768003" evidence="1">
    <location>
        <begin position="22"/>
        <end position="231"/>
    </location>
</feature>
<evidence type="ECO:0000256" key="1">
    <source>
        <dbReference type="SAM" id="SignalP"/>
    </source>
</evidence>
<comment type="caution">
    <text evidence="2">The sequence shown here is derived from an EMBL/GenBank/DDBJ whole genome shotgun (WGS) entry which is preliminary data.</text>
</comment>
<dbReference type="EMBL" id="JANCNS010000001">
    <property type="protein sequence ID" value="MCP9199137.1"/>
    <property type="molecule type" value="Genomic_DNA"/>
</dbReference>
<organism evidence="2 3">
    <name type="scientific">Christiangramia oceanisediminis</name>
    <dbReference type="NCBI Taxonomy" id="2920386"/>
    <lineage>
        <taxon>Bacteria</taxon>
        <taxon>Pseudomonadati</taxon>
        <taxon>Bacteroidota</taxon>
        <taxon>Flavobacteriia</taxon>
        <taxon>Flavobacteriales</taxon>
        <taxon>Flavobacteriaceae</taxon>
        <taxon>Christiangramia</taxon>
    </lineage>
</organism>
<keyword evidence="1" id="KW-0732">Signal</keyword>
<accession>A0A9X2KVF8</accession>
<gene>
    <name evidence="2" type="ORF">MKO06_04405</name>
</gene>
<evidence type="ECO:0000313" key="2">
    <source>
        <dbReference type="EMBL" id="MCP9199137.1"/>
    </source>
</evidence>
<evidence type="ECO:0000313" key="3">
    <source>
        <dbReference type="Proteomes" id="UP001155280"/>
    </source>
</evidence>
<name>A0A9X2KVF8_9FLAO</name>
<dbReference type="InterPro" id="IPR019619">
    <property type="entry name" value="DUF2490"/>
</dbReference>